<dbReference type="GO" id="GO:0016126">
    <property type="term" value="P:sterol biosynthetic process"/>
    <property type="evidence" value="ECO:0007669"/>
    <property type="project" value="InterPro"/>
</dbReference>
<evidence type="ECO:0008006" key="5">
    <source>
        <dbReference type="Google" id="ProtNLM"/>
    </source>
</evidence>
<dbReference type="Pfam" id="PF01222">
    <property type="entry name" value="ERG4_ERG24"/>
    <property type="match status" value="1"/>
</dbReference>
<keyword evidence="2" id="KW-0732">Signal</keyword>
<evidence type="ECO:0000313" key="3">
    <source>
        <dbReference type="EMBL" id="KAK7047878.1"/>
    </source>
</evidence>
<sequence>MLVLKAPLLALDIACLLAGMANSPTPPARYLKKRSERFLLAALPILDTITIAAFALETLIIILNGLRGLPRRLACLLMLYGTPESLHTNPHFIIGTMIMCMAAIMRYSCSQCIRPLPDLATSKDSDSEQKLVTQGPYNIVRHPLYASSLITGLGLFLIFSAKGTWIAESGVLDTGLGQLGIVLWLVVCASTDTVLMTRRIPMEESILKRVFGKDWTEYKKRVPWKLVPGVY</sequence>
<evidence type="ECO:0000256" key="1">
    <source>
        <dbReference type="SAM" id="Phobius"/>
    </source>
</evidence>
<dbReference type="Gene3D" id="1.20.120.1630">
    <property type="match status" value="1"/>
</dbReference>
<feature type="transmembrane region" description="Helical" evidence="1">
    <location>
        <begin position="37"/>
        <end position="63"/>
    </location>
</feature>
<proteinExistence type="predicted"/>
<organism evidence="3 4">
    <name type="scientific">Paramarasmius palmivorus</name>
    <dbReference type="NCBI Taxonomy" id="297713"/>
    <lineage>
        <taxon>Eukaryota</taxon>
        <taxon>Fungi</taxon>
        <taxon>Dikarya</taxon>
        <taxon>Basidiomycota</taxon>
        <taxon>Agaricomycotina</taxon>
        <taxon>Agaricomycetes</taxon>
        <taxon>Agaricomycetidae</taxon>
        <taxon>Agaricales</taxon>
        <taxon>Marasmiineae</taxon>
        <taxon>Marasmiaceae</taxon>
        <taxon>Paramarasmius</taxon>
    </lineage>
</organism>
<accession>A0AAW0D829</accession>
<feature type="transmembrane region" description="Helical" evidence="1">
    <location>
        <begin position="181"/>
        <end position="200"/>
    </location>
</feature>
<comment type="caution">
    <text evidence="3">The sequence shown here is derived from an EMBL/GenBank/DDBJ whole genome shotgun (WGS) entry which is preliminary data.</text>
</comment>
<protein>
    <recommendedName>
        <fullName evidence="5">Protein-S-isoprenylcysteine O-methyltransferase</fullName>
    </recommendedName>
</protein>
<dbReference type="InterPro" id="IPR001171">
    <property type="entry name" value="ERG24_DHCR-like"/>
</dbReference>
<dbReference type="PANTHER" id="PTHR43847:SF1">
    <property type="entry name" value="BLL3993 PROTEIN"/>
    <property type="match status" value="1"/>
</dbReference>
<feature type="signal peptide" evidence="2">
    <location>
        <begin position="1"/>
        <end position="18"/>
    </location>
</feature>
<dbReference type="PANTHER" id="PTHR43847">
    <property type="entry name" value="BLL3993 PROTEIN"/>
    <property type="match status" value="1"/>
</dbReference>
<evidence type="ECO:0000313" key="4">
    <source>
        <dbReference type="Proteomes" id="UP001383192"/>
    </source>
</evidence>
<name>A0AAW0D829_9AGAR</name>
<dbReference type="AlphaFoldDB" id="A0AAW0D829"/>
<dbReference type="GO" id="GO:0016628">
    <property type="term" value="F:oxidoreductase activity, acting on the CH-CH group of donors, NAD or NADP as acceptor"/>
    <property type="evidence" value="ECO:0007669"/>
    <property type="project" value="InterPro"/>
</dbReference>
<dbReference type="Proteomes" id="UP001383192">
    <property type="component" value="Unassembled WGS sequence"/>
</dbReference>
<gene>
    <name evidence="3" type="ORF">VNI00_006206</name>
</gene>
<reference evidence="3 4" key="1">
    <citation type="submission" date="2024-01" db="EMBL/GenBank/DDBJ databases">
        <title>A draft genome for a cacao thread blight-causing isolate of Paramarasmius palmivorus.</title>
        <authorList>
            <person name="Baruah I.K."/>
            <person name="Bukari Y."/>
            <person name="Amoako-Attah I."/>
            <person name="Meinhardt L.W."/>
            <person name="Bailey B.A."/>
            <person name="Cohen S.P."/>
        </authorList>
    </citation>
    <scope>NUCLEOTIDE SEQUENCE [LARGE SCALE GENOMIC DNA]</scope>
    <source>
        <strain evidence="3 4">GH-12</strain>
    </source>
</reference>
<keyword evidence="1" id="KW-0472">Membrane</keyword>
<dbReference type="GO" id="GO:0016020">
    <property type="term" value="C:membrane"/>
    <property type="evidence" value="ECO:0007669"/>
    <property type="project" value="InterPro"/>
</dbReference>
<feature type="chain" id="PRO_5043721062" description="Protein-S-isoprenylcysteine O-methyltransferase" evidence="2">
    <location>
        <begin position="19"/>
        <end position="231"/>
    </location>
</feature>
<keyword evidence="4" id="KW-1185">Reference proteome</keyword>
<evidence type="ECO:0000256" key="2">
    <source>
        <dbReference type="SAM" id="SignalP"/>
    </source>
</evidence>
<feature type="transmembrane region" description="Helical" evidence="1">
    <location>
        <begin position="144"/>
        <end position="161"/>
    </location>
</feature>
<dbReference type="EMBL" id="JAYKXP010000018">
    <property type="protein sequence ID" value="KAK7047878.1"/>
    <property type="molecule type" value="Genomic_DNA"/>
</dbReference>
<keyword evidence="1" id="KW-0812">Transmembrane</keyword>
<dbReference type="InterPro" id="IPR052527">
    <property type="entry name" value="Metal_cation-efflux_comp"/>
</dbReference>
<keyword evidence="1" id="KW-1133">Transmembrane helix</keyword>